<protein>
    <submittedName>
        <fullName evidence="1">Uncharacterized protein</fullName>
    </submittedName>
</protein>
<gene>
    <name evidence="1" type="ORF">AMECASPLE_027539</name>
</gene>
<organism evidence="1 2">
    <name type="scientific">Ameca splendens</name>
    <dbReference type="NCBI Taxonomy" id="208324"/>
    <lineage>
        <taxon>Eukaryota</taxon>
        <taxon>Metazoa</taxon>
        <taxon>Chordata</taxon>
        <taxon>Craniata</taxon>
        <taxon>Vertebrata</taxon>
        <taxon>Euteleostomi</taxon>
        <taxon>Actinopterygii</taxon>
        <taxon>Neopterygii</taxon>
        <taxon>Teleostei</taxon>
        <taxon>Neoteleostei</taxon>
        <taxon>Acanthomorphata</taxon>
        <taxon>Ovalentaria</taxon>
        <taxon>Atherinomorphae</taxon>
        <taxon>Cyprinodontiformes</taxon>
        <taxon>Goodeidae</taxon>
        <taxon>Ameca</taxon>
    </lineage>
</organism>
<keyword evidence="2" id="KW-1185">Reference proteome</keyword>
<dbReference type="EMBL" id="JAHRIP010021734">
    <property type="protein sequence ID" value="MEQ2288890.1"/>
    <property type="molecule type" value="Genomic_DNA"/>
</dbReference>
<dbReference type="Proteomes" id="UP001469553">
    <property type="component" value="Unassembled WGS sequence"/>
</dbReference>
<sequence>MIRVCQLLSPAVCLRYYRMRMKRKMMMTNLPPKNPASWTQISPAPLPDRREQAVQATPPHLPIIQADQ</sequence>
<proteinExistence type="predicted"/>
<evidence type="ECO:0000313" key="2">
    <source>
        <dbReference type="Proteomes" id="UP001469553"/>
    </source>
</evidence>
<comment type="caution">
    <text evidence="1">The sequence shown here is derived from an EMBL/GenBank/DDBJ whole genome shotgun (WGS) entry which is preliminary data.</text>
</comment>
<name>A0ABV0Y5R8_9TELE</name>
<evidence type="ECO:0000313" key="1">
    <source>
        <dbReference type="EMBL" id="MEQ2288890.1"/>
    </source>
</evidence>
<accession>A0ABV0Y5R8</accession>
<reference evidence="1 2" key="1">
    <citation type="submission" date="2021-06" db="EMBL/GenBank/DDBJ databases">
        <authorList>
            <person name="Palmer J.M."/>
        </authorList>
    </citation>
    <scope>NUCLEOTIDE SEQUENCE [LARGE SCALE GENOMIC DNA]</scope>
    <source>
        <strain evidence="1 2">AS_MEX2019</strain>
        <tissue evidence="1">Muscle</tissue>
    </source>
</reference>